<name>A0A8X7YUM6_POPTO</name>
<dbReference type="PANTHER" id="PTHR10953:SF3">
    <property type="entry name" value="UBIQUITIN-LIKE MODIFIER-ACTIVATING ENZYME ATG7"/>
    <property type="match status" value="1"/>
</dbReference>
<protein>
    <recommendedName>
        <fullName evidence="6">THIF-type NAD/FAD binding fold domain-containing protein</fullName>
    </recommendedName>
</protein>
<dbReference type="GO" id="GO:0034727">
    <property type="term" value="P:piecemeal microautophagy of the nucleus"/>
    <property type="evidence" value="ECO:0007669"/>
    <property type="project" value="TreeGrafter"/>
</dbReference>
<evidence type="ECO:0008006" key="6">
    <source>
        <dbReference type="Google" id="ProtNLM"/>
    </source>
</evidence>
<evidence type="ECO:0000313" key="5">
    <source>
        <dbReference type="Proteomes" id="UP000886885"/>
    </source>
</evidence>
<dbReference type="InterPro" id="IPR000594">
    <property type="entry name" value="ThiF_NAD_FAD-bd"/>
</dbReference>
<evidence type="ECO:0000256" key="1">
    <source>
        <dbReference type="SAM" id="Phobius"/>
    </source>
</evidence>
<sequence>MEMDVVLNKYGIDDSPIPITGIWTGLVAGFYAPCSHSQVPNHLTLLAESLPTDENDQSSMPAISRDLKKWSFHYWFAFPALVLDPPAMLIESKHALEWFTSEEAKSVSAACNDCFFACCWQLLFGFYDPSHGKDPGWPLRNFLALICSRCNMKRIMVFEDMESSHVIEALITAPQGLNDRQIAPNAVGWERNANKLVSRCINLAKSKDPSRLACFLIGAGTLGCQVARMLMAWGVWKITLLDNGKVDMSNPLRQSLYPLDNCLNGGDFKALAAAKTLKRIFPAVDAEGIVMSIPMPDHPVTSQEEKSVVDDCNCLHNLVDSHDAVFLLTDTRERRWLPTLLSANANKVSLLNLICVPITVLVIVFAGSFVKHVALIRRIYLRFVLVIPLQITITAALGFDSFLVMRHGPGPSSFARDFKAEAANILSADLDNLALTDRGVERLGCYFCNDVVAPTDVIY</sequence>
<keyword evidence="1" id="KW-0812">Transmembrane</keyword>
<dbReference type="InterPro" id="IPR032197">
    <property type="entry name" value="Atg7_N"/>
</dbReference>
<organism evidence="4 5">
    <name type="scientific">Populus tomentosa</name>
    <name type="common">Chinese white poplar</name>
    <dbReference type="NCBI Taxonomy" id="118781"/>
    <lineage>
        <taxon>Eukaryota</taxon>
        <taxon>Viridiplantae</taxon>
        <taxon>Streptophyta</taxon>
        <taxon>Embryophyta</taxon>
        <taxon>Tracheophyta</taxon>
        <taxon>Spermatophyta</taxon>
        <taxon>Magnoliopsida</taxon>
        <taxon>eudicotyledons</taxon>
        <taxon>Gunneridae</taxon>
        <taxon>Pentapetalae</taxon>
        <taxon>rosids</taxon>
        <taxon>fabids</taxon>
        <taxon>Malpighiales</taxon>
        <taxon>Salicaceae</taxon>
        <taxon>Saliceae</taxon>
        <taxon>Populus</taxon>
    </lineage>
</organism>
<dbReference type="Proteomes" id="UP000886885">
    <property type="component" value="Chromosome 11D"/>
</dbReference>
<dbReference type="Pfam" id="PF16420">
    <property type="entry name" value="ATG7_N"/>
    <property type="match status" value="2"/>
</dbReference>
<keyword evidence="1" id="KW-1133">Transmembrane helix</keyword>
<feature type="transmembrane region" description="Helical" evidence="1">
    <location>
        <begin position="350"/>
        <end position="370"/>
    </location>
</feature>
<feature type="domain" description="Ubiquitin-like modifier-activating enzyme Atg7 N-terminal" evidence="3">
    <location>
        <begin position="122"/>
        <end position="205"/>
    </location>
</feature>
<dbReference type="GO" id="GO:0032446">
    <property type="term" value="P:protein modification by small protein conjugation"/>
    <property type="evidence" value="ECO:0007669"/>
    <property type="project" value="TreeGrafter"/>
</dbReference>
<dbReference type="GO" id="GO:0019778">
    <property type="term" value="F:Atg12 activating enzyme activity"/>
    <property type="evidence" value="ECO:0007669"/>
    <property type="project" value="TreeGrafter"/>
</dbReference>
<reference evidence="4" key="1">
    <citation type="journal article" date="2020" name="bioRxiv">
        <title>Hybrid origin of Populus tomentosa Carr. identified through genome sequencing and phylogenomic analysis.</title>
        <authorList>
            <person name="An X."/>
            <person name="Gao K."/>
            <person name="Chen Z."/>
            <person name="Li J."/>
            <person name="Yang X."/>
            <person name="Yang X."/>
            <person name="Zhou J."/>
            <person name="Guo T."/>
            <person name="Zhao T."/>
            <person name="Huang S."/>
            <person name="Miao D."/>
            <person name="Khan W.U."/>
            <person name="Rao P."/>
            <person name="Ye M."/>
            <person name="Lei B."/>
            <person name="Liao W."/>
            <person name="Wang J."/>
            <person name="Ji L."/>
            <person name="Li Y."/>
            <person name="Guo B."/>
            <person name="Mustafa N.S."/>
            <person name="Li S."/>
            <person name="Yun Q."/>
            <person name="Keller S.R."/>
            <person name="Mao J."/>
            <person name="Zhang R."/>
            <person name="Strauss S.H."/>
        </authorList>
    </citation>
    <scope>NUCLEOTIDE SEQUENCE</scope>
    <source>
        <strain evidence="4">GM15</strain>
        <tissue evidence="4">Leaf</tissue>
    </source>
</reference>
<dbReference type="EMBL" id="JAAWWB010000022">
    <property type="protein sequence ID" value="KAG6754953.1"/>
    <property type="molecule type" value="Genomic_DNA"/>
</dbReference>
<dbReference type="Pfam" id="PF00899">
    <property type="entry name" value="ThiF"/>
    <property type="match status" value="1"/>
</dbReference>
<gene>
    <name evidence="4" type="ORF">POTOM_040759</name>
</gene>
<dbReference type="GO" id="GO:0000045">
    <property type="term" value="P:autophagosome assembly"/>
    <property type="evidence" value="ECO:0007669"/>
    <property type="project" value="TreeGrafter"/>
</dbReference>
<dbReference type="OrthoDB" id="338614at2759"/>
<dbReference type="GO" id="GO:0006995">
    <property type="term" value="P:cellular response to nitrogen starvation"/>
    <property type="evidence" value="ECO:0007669"/>
    <property type="project" value="TreeGrafter"/>
</dbReference>
<feature type="transmembrane region" description="Helical" evidence="1">
    <location>
        <begin position="379"/>
        <end position="399"/>
    </location>
</feature>
<feature type="domain" description="Ubiquitin-like modifier-activating enzyme Atg7 N-terminal" evidence="3">
    <location>
        <begin position="66"/>
        <end position="113"/>
    </location>
</feature>
<dbReference type="AlphaFoldDB" id="A0A8X7YUM6"/>
<evidence type="ECO:0000313" key="4">
    <source>
        <dbReference type="EMBL" id="KAG6754953.1"/>
    </source>
</evidence>
<dbReference type="GO" id="GO:0019779">
    <property type="term" value="F:Atg8 activating enzyme activity"/>
    <property type="evidence" value="ECO:0007669"/>
    <property type="project" value="TreeGrafter"/>
</dbReference>
<dbReference type="InterPro" id="IPR045886">
    <property type="entry name" value="ThiF/MoeB/HesA"/>
</dbReference>
<proteinExistence type="predicted"/>
<dbReference type="GO" id="GO:0000407">
    <property type="term" value="C:phagophore assembly site"/>
    <property type="evidence" value="ECO:0007669"/>
    <property type="project" value="TreeGrafter"/>
</dbReference>
<accession>A0A8X7YUM6</accession>
<evidence type="ECO:0000259" key="3">
    <source>
        <dbReference type="Pfam" id="PF16420"/>
    </source>
</evidence>
<dbReference type="PANTHER" id="PTHR10953">
    <property type="entry name" value="UBIQUITIN-ACTIVATING ENZYME E1"/>
    <property type="match status" value="1"/>
</dbReference>
<keyword evidence="5" id="KW-1185">Reference proteome</keyword>
<dbReference type="GO" id="GO:0000422">
    <property type="term" value="P:autophagy of mitochondrion"/>
    <property type="evidence" value="ECO:0007669"/>
    <property type="project" value="TreeGrafter"/>
</dbReference>
<feature type="domain" description="THIF-type NAD/FAD binding fold" evidence="2">
    <location>
        <begin position="207"/>
        <end position="409"/>
    </location>
</feature>
<comment type="caution">
    <text evidence="4">The sequence shown here is derived from an EMBL/GenBank/DDBJ whole genome shotgun (WGS) entry which is preliminary data.</text>
</comment>
<keyword evidence="1" id="KW-0472">Membrane</keyword>
<evidence type="ECO:0000259" key="2">
    <source>
        <dbReference type="Pfam" id="PF00899"/>
    </source>
</evidence>